<dbReference type="PROSITE" id="PS00107">
    <property type="entry name" value="PROTEIN_KINASE_ATP"/>
    <property type="match status" value="1"/>
</dbReference>
<keyword evidence="4 5" id="KW-0067">ATP-binding</keyword>
<evidence type="ECO:0000256" key="3">
    <source>
        <dbReference type="ARBA" id="ARBA00022777"/>
    </source>
</evidence>
<dbReference type="EMBL" id="QFPO01000025">
    <property type="protein sequence ID" value="PZQ09743.1"/>
    <property type="molecule type" value="Genomic_DNA"/>
</dbReference>
<dbReference type="InterPro" id="IPR017441">
    <property type="entry name" value="Protein_kinase_ATP_BS"/>
</dbReference>
<dbReference type="GO" id="GO:0005524">
    <property type="term" value="F:ATP binding"/>
    <property type="evidence" value="ECO:0007669"/>
    <property type="project" value="UniProtKB-UniRule"/>
</dbReference>
<evidence type="ECO:0000259" key="6">
    <source>
        <dbReference type="PROSITE" id="PS50011"/>
    </source>
</evidence>
<dbReference type="Proteomes" id="UP000249046">
    <property type="component" value="Unassembled WGS sequence"/>
</dbReference>
<protein>
    <recommendedName>
        <fullName evidence="6">Protein kinase domain-containing protein</fullName>
    </recommendedName>
</protein>
<feature type="binding site" evidence="5">
    <location>
        <position position="99"/>
    </location>
    <ligand>
        <name>ATP</name>
        <dbReference type="ChEBI" id="CHEBI:30616"/>
    </ligand>
</feature>
<keyword evidence="2 5" id="KW-0547">Nucleotide-binding</keyword>
<evidence type="ECO:0000313" key="8">
    <source>
        <dbReference type="Proteomes" id="UP000249046"/>
    </source>
</evidence>
<dbReference type="InterPro" id="IPR011990">
    <property type="entry name" value="TPR-like_helical_dom_sf"/>
</dbReference>
<dbReference type="InterPro" id="IPR000719">
    <property type="entry name" value="Prot_kinase_dom"/>
</dbReference>
<dbReference type="SUPFAM" id="SSF48452">
    <property type="entry name" value="TPR-like"/>
    <property type="match status" value="2"/>
</dbReference>
<dbReference type="SMART" id="SM00220">
    <property type="entry name" value="S_TKc"/>
    <property type="match status" value="1"/>
</dbReference>
<evidence type="ECO:0000256" key="4">
    <source>
        <dbReference type="ARBA" id="ARBA00022840"/>
    </source>
</evidence>
<dbReference type="Gene3D" id="3.30.200.20">
    <property type="entry name" value="Phosphorylase Kinase, domain 1"/>
    <property type="match status" value="1"/>
</dbReference>
<dbReference type="Gene3D" id="1.10.510.10">
    <property type="entry name" value="Transferase(Phosphotransferase) domain 1"/>
    <property type="match status" value="1"/>
</dbReference>
<evidence type="ECO:0000256" key="5">
    <source>
        <dbReference type="PROSITE-ProRule" id="PRU10141"/>
    </source>
</evidence>
<dbReference type="PROSITE" id="PS00108">
    <property type="entry name" value="PROTEIN_KINASE_ST"/>
    <property type="match status" value="1"/>
</dbReference>
<dbReference type="CDD" id="cd14014">
    <property type="entry name" value="STKc_PknB_like"/>
    <property type="match status" value="1"/>
</dbReference>
<dbReference type="InterPro" id="IPR011009">
    <property type="entry name" value="Kinase-like_dom_sf"/>
</dbReference>
<name>A0A2W5LXF6_9GAMM</name>
<evidence type="ECO:0000313" key="7">
    <source>
        <dbReference type="EMBL" id="PZQ09743.1"/>
    </source>
</evidence>
<sequence>MNDRRTLDLFEAALDQPPSRRAAFLDEVAAGDAGLRERLGALLAAHARADRDGFLEAADTFLPQTLGHYRLVERIGGGGMGQVYRAERRDDFEHSVAIKLLNALPGDPDAARRAEAERQFLAWIDHPNIARILDGGTTPHGQPYVVMEYVDGERIDRWCRRHALGPQARVRLFGQVLAAVDAAHRALIIHRDIKPGNVLVTAAGRVKLLDFGIAKSLDGRIRGEATQTGATPLTPGYASPEQLSGQPLTTACDVYALGLLLYELLTGVPALRTEGRSLVELARWVSGHVPDRPSERLDAAALGLGTRAAADWRRTLAGDLDRVVLKALQPEPARRYPSAQAFADDLARWLERRPVLARAGGLGYRTGKLLRRHWLPASASALAVLGLAGGLAVALDQAGRARAEAERAHRANAFLTDMIARADPYLHGRPPLLVEALDRAVEDIPRQLAGQAALEGDIRQALGQAYLSLERPDAARTQLDRAAALRAGEGGDALAETLKTQAMLEWNAGDTARAEALLDQALAACSRGEAGDRQRAHVLSDYAALLGDLGRWDEARRRAEDSLALQTRAPGPDPARDRAVTLGNLASAEYGLGLYEAASANYARARDLLETVQPLPELDLSINLNNQALLLDRLGRTAEALPLQERSIALKRKVMDGDFPRLAMPLAHLAGYYAALGRHAEAAATMHEALRLAPALYADDDARLGDLYVSAAWIAMRAGDAGGATAAADRAEAIYGRVAADAVPPSGRKTLSEVRSALRERLVNGAK</sequence>
<accession>A0A2W5LXF6</accession>
<organism evidence="7 8">
    <name type="scientific">Rhodanobacter denitrificans</name>
    <dbReference type="NCBI Taxonomy" id="666685"/>
    <lineage>
        <taxon>Bacteria</taxon>
        <taxon>Pseudomonadati</taxon>
        <taxon>Pseudomonadota</taxon>
        <taxon>Gammaproteobacteria</taxon>
        <taxon>Lysobacterales</taxon>
        <taxon>Rhodanobacteraceae</taxon>
        <taxon>Rhodanobacter</taxon>
    </lineage>
</organism>
<dbReference type="GO" id="GO:0004674">
    <property type="term" value="F:protein serine/threonine kinase activity"/>
    <property type="evidence" value="ECO:0007669"/>
    <property type="project" value="TreeGrafter"/>
</dbReference>
<dbReference type="Pfam" id="PF13424">
    <property type="entry name" value="TPR_12"/>
    <property type="match status" value="1"/>
</dbReference>
<dbReference type="InterPro" id="IPR019734">
    <property type="entry name" value="TPR_rpt"/>
</dbReference>
<dbReference type="PANTHER" id="PTHR43289:SF34">
    <property type="entry name" value="SERINE_THREONINE-PROTEIN KINASE YBDM-RELATED"/>
    <property type="match status" value="1"/>
</dbReference>
<evidence type="ECO:0000256" key="2">
    <source>
        <dbReference type="ARBA" id="ARBA00022741"/>
    </source>
</evidence>
<gene>
    <name evidence="7" type="ORF">DI564_17315</name>
</gene>
<dbReference type="SUPFAM" id="SSF56112">
    <property type="entry name" value="Protein kinase-like (PK-like)"/>
    <property type="match status" value="1"/>
</dbReference>
<dbReference type="InterPro" id="IPR008271">
    <property type="entry name" value="Ser/Thr_kinase_AS"/>
</dbReference>
<dbReference type="Pfam" id="PF00069">
    <property type="entry name" value="Pkinase"/>
    <property type="match status" value="1"/>
</dbReference>
<feature type="domain" description="Protein kinase" evidence="6">
    <location>
        <begin position="69"/>
        <end position="350"/>
    </location>
</feature>
<comment type="caution">
    <text evidence="7">The sequence shown here is derived from an EMBL/GenBank/DDBJ whole genome shotgun (WGS) entry which is preliminary data.</text>
</comment>
<dbReference type="Gene3D" id="1.25.40.10">
    <property type="entry name" value="Tetratricopeptide repeat domain"/>
    <property type="match status" value="2"/>
</dbReference>
<dbReference type="PANTHER" id="PTHR43289">
    <property type="entry name" value="MITOGEN-ACTIVATED PROTEIN KINASE KINASE KINASE 20-RELATED"/>
    <property type="match status" value="1"/>
</dbReference>
<dbReference type="PROSITE" id="PS50011">
    <property type="entry name" value="PROTEIN_KINASE_DOM"/>
    <property type="match status" value="1"/>
</dbReference>
<evidence type="ECO:0000256" key="1">
    <source>
        <dbReference type="ARBA" id="ARBA00022679"/>
    </source>
</evidence>
<keyword evidence="3" id="KW-0418">Kinase</keyword>
<keyword evidence="1" id="KW-0808">Transferase</keyword>
<reference evidence="7 8" key="1">
    <citation type="submission" date="2017-08" db="EMBL/GenBank/DDBJ databases">
        <title>Infants hospitalized years apart are colonized by the same room-sourced microbial strains.</title>
        <authorList>
            <person name="Brooks B."/>
            <person name="Olm M.R."/>
            <person name="Firek B.A."/>
            <person name="Baker R."/>
            <person name="Thomas B.C."/>
            <person name="Morowitz M.J."/>
            <person name="Banfield J.F."/>
        </authorList>
    </citation>
    <scope>NUCLEOTIDE SEQUENCE [LARGE SCALE GENOMIC DNA]</scope>
    <source>
        <strain evidence="7">S2_005_003_R2_42</strain>
    </source>
</reference>
<proteinExistence type="predicted"/>
<dbReference type="SMART" id="SM00028">
    <property type="entry name" value="TPR"/>
    <property type="match status" value="5"/>
</dbReference>
<dbReference type="AlphaFoldDB" id="A0A2W5LXF6"/>
<dbReference type="Pfam" id="PF13374">
    <property type="entry name" value="TPR_10"/>
    <property type="match status" value="1"/>
</dbReference>